<dbReference type="Proteomes" id="UP000035540">
    <property type="component" value="Chromosome"/>
</dbReference>
<reference evidence="2" key="2">
    <citation type="submission" date="2015-05" db="EMBL/GenBank/DDBJ databases">
        <title>Complete genome sequence of Corynebacterium testudinoris DSM 44614, recovered from necrotic lesions in the mouth of a tortoise.</title>
        <authorList>
            <person name="Ruckert C."/>
            <person name="Albersmeier A."/>
            <person name="Winkler A."/>
            <person name="Tauch A."/>
        </authorList>
    </citation>
    <scope>NUCLEOTIDE SEQUENCE [LARGE SCALE GENOMIC DNA]</scope>
    <source>
        <strain evidence="2">DSM 44614</strain>
    </source>
</reference>
<evidence type="ECO:0000313" key="2">
    <source>
        <dbReference type="Proteomes" id="UP000035540"/>
    </source>
</evidence>
<dbReference type="RefSeq" id="WP_047254066.1">
    <property type="nucleotide sequence ID" value="NZ_CP011545.1"/>
</dbReference>
<gene>
    <name evidence="1" type="ORF">CTEST_12945</name>
</gene>
<proteinExistence type="predicted"/>
<reference evidence="1 2" key="1">
    <citation type="journal article" date="2015" name="Genome Announc.">
        <title>Complete Genome Sequence of the Type Strain Corynebacterium testudinoris DSM 44614, Recovered from Necrotic Lesions in the Mouth of a Tortoise.</title>
        <authorList>
            <person name="Ruckert C."/>
            <person name="Kriete M."/>
            <person name="Jaenicke S."/>
            <person name="Winkler A."/>
            <person name="Tauch A."/>
        </authorList>
    </citation>
    <scope>NUCLEOTIDE SEQUENCE [LARGE SCALE GENOMIC DNA]</scope>
    <source>
        <strain evidence="1 2">DSM 44614</strain>
    </source>
</reference>
<name>A0A0G3HFP9_9CORY</name>
<accession>A0A0G3HFP9</accession>
<sequence>MTPIDVLAHDDNWLTFALHDRLMSIWNDDPEAVRRFHHVALGLDEEFTGFGRAYLDAAANVLRVYAPGQVAGPGEESIIELTPTWQQATWSQTPR</sequence>
<protein>
    <submittedName>
        <fullName evidence="1">Uncharacterized protein</fullName>
    </submittedName>
</protein>
<dbReference type="STRING" id="136857.CTEST_12945"/>
<organism evidence="1 2">
    <name type="scientific">Corynebacterium testudinoris</name>
    <dbReference type="NCBI Taxonomy" id="136857"/>
    <lineage>
        <taxon>Bacteria</taxon>
        <taxon>Bacillati</taxon>
        <taxon>Actinomycetota</taxon>
        <taxon>Actinomycetes</taxon>
        <taxon>Mycobacteriales</taxon>
        <taxon>Corynebacteriaceae</taxon>
        <taxon>Corynebacterium</taxon>
    </lineage>
</organism>
<evidence type="ECO:0000313" key="1">
    <source>
        <dbReference type="EMBL" id="AKK09992.1"/>
    </source>
</evidence>
<dbReference type="EMBL" id="CP011545">
    <property type="protein sequence ID" value="AKK09992.1"/>
    <property type="molecule type" value="Genomic_DNA"/>
</dbReference>
<dbReference type="KEGG" id="cted:CTEST_12945"/>
<dbReference type="OrthoDB" id="4410433at2"/>
<keyword evidence="2" id="KW-1185">Reference proteome</keyword>
<dbReference type="AlphaFoldDB" id="A0A0G3HFP9"/>